<keyword evidence="2" id="KW-0012">Acyltransferase</keyword>
<dbReference type="InterPro" id="IPR016181">
    <property type="entry name" value="Acyl_CoA_acyltransferase"/>
</dbReference>
<name>A0ABS0D498_9NOCA</name>
<keyword evidence="5" id="KW-1185">Reference proteome</keyword>
<evidence type="ECO:0000313" key="4">
    <source>
        <dbReference type="EMBL" id="MBF6353318.1"/>
    </source>
</evidence>
<dbReference type="RefSeq" id="WP_195000246.1">
    <property type="nucleotide sequence ID" value="NZ_JADLQN010000001.1"/>
</dbReference>
<gene>
    <name evidence="4" type="ORF">IU449_01940</name>
</gene>
<dbReference type="PROSITE" id="PS51186">
    <property type="entry name" value="GNAT"/>
    <property type="match status" value="1"/>
</dbReference>
<protein>
    <submittedName>
        <fullName evidence="4">GNAT family N-acetyltransferase</fullName>
    </submittedName>
</protein>
<evidence type="ECO:0000259" key="3">
    <source>
        <dbReference type="PROSITE" id="PS51186"/>
    </source>
</evidence>
<evidence type="ECO:0000256" key="1">
    <source>
        <dbReference type="ARBA" id="ARBA00022679"/>
    </source>
</evidence>
<reference evidence="4 5" key="1">
    <citation type="submission" date="2020-10" db="EMBL/GenBank/DDBJ databases">
        <title>Identification of Nocardia species via Next-generation sequencing and recognition of intraspecies genetic diversity.</title>
        <authorList>
            <person name="Li P."/>
            <person name="Li P."/>
            <person name="Lu B."/>
        </authorList>
    </citation>
    <scope>NUCLEOTIDE SEQUENCE [LARGE SCALE GENOMIC DNA]</scope>
    <source>
        <strain evidence="4 5">BJ06-0143</strain>
    </source>
</reference>
<dbReference type="PANTHER" id="PTHR43877">
    <property type="entry name" value="AMINOALKYLPHOSPHONATE N-ACETYLTRANSFERASE-RELATED-RELATED"/>
    <property type="match status" value="1"/>
</dbReference>
<dbReference type="EMBL" id="JADLQN010000001">
    <property type="protein sequence ID" value="MBF6353318.1"/>
    <property type="molecule type" value="Genomic_DNA"/>
</dbReference>
<dbReference type="Gene3D" id="3.40.630.30">
    <property type="match status" value="1"/>
</dbReference>
<dbReference type="SUPFAM" id="SSF55729">
    <property type="entry name" value="Acyl-CoA N-acyltransferases (Nat)"/>
    <property type="match status" value="1"/>
</dbReference>
<sequence length="159" mass="17596">MTGQELDRRIHPAAVSDAATVAELLDAFNREFDTPTPGTEVLATRLRRTLTGGDLVALLGGRPAVGVAVVSFRPAVWADGPVALLEELYVRPEMRGRRLGHALLEAACHLARTRGAEEMQINVDGVDTDARRFYEAHGFRCTEPGEPEPMYFYYRDLIE</sequence>
<evidence type="ECO:0000256" key="2">
    <source>
        <dbReference type="ARBA" id="ARBA00023315"/>
    </source>
</evidence>
<proteinExistence type="predicted"/>
<evidence type="ECO:0000313" key="5">
    <source>
        <dbReference type="Proteomes" id="UP000707731"/>
    </source>
</evidence>
<dbReference type="Pfam" id="PF00583">
    <property type="entry name" value="Acetyltransf_1"/>
    <property type="match status" value="1"/>
</dbReference>
<dbReference type="InterPro" id="IPR000182">
    <property type="entry name" value="GNAT_dom"/>
</dbReference>
<dbReference type="CDD" id="cd04301">
    <property type="entry name" value="NAT_SF"/>
    <property type="match status" value="1"/>
</dbReference>
<dbReference type="Proteomes" id="UP000707731">
    <property type="component" value="Unassembled WGS sequence"/>
</dbReference>
<comment type="caution">
    <text evidence="4">The sequence shown here is derived from an EMBL/GenBank/DDBJ whole genome shotgun (WGS) entry which is preliminary data.</text>
</comment>
<feature type="domain" description="N-acetyltransferase" evidence="3">
    <location>
        <begin position="8"/>
        <end position="159"/>
    </location>
</feature>
<dbReference type="InterPro" id="IPR050832">
    <property type="entry name" value="Bact_Acetyltransf"/>
</dbReference>
<accession>A0ABS0D498</accession>
<organism evidence="4 5">
    <name type="scientific">Nocardia higoensis</name>
    <dbReference type="NCBI Taxonomy" id="228599"/>
    <lineage>
        <taxon>Bacteria</taxon>
        <taxon>Bacillati</taxon>
        <taxon>Actinomycetota</taxon>
        <taxon>Actinomycetes</taxon>
        <taxon>Mycobacteriales</taxon>
        <taxon>Nocardiaceae</taxon>
        <taxon>Nocardia</taxon>
    </lineage>
</organism>
<keyword evidence="1" id="KW-0808">Transferase</keyword>